<keyword evidence="1" id="KW-0812">Transmembrane</keyword>
<feature type="transmembrane region" description="Helical" evidence="1">
    <location>
        <begin position="52"/>
        <end position="75"/>
    </location>
</feature>
<keyword evidence="3" id="KW-1185">Reference proteome</keyword>
<proteinExistence type="predicted"/>
<keyword evidence="1" id="KW-0472">Membrane</keyword>
<protein>
    <submittedName>
        <fullName evidence="2">Uncharacterized protein</fullName>
    </submittedName>
</protein>
<dbReference type="EMBL" id="BMAT01006548">
    <property type="protein sequence ID" value="GFS14773.1"/>
    <property type="molecule type" value="Genomic_DNA"/>
</dbReference>
<organism evidence="2 3">
    <name type="scientific">Elysia marginata</name>
    <dbReference type="NCBI Taxonomy" id="1093978"/>
    <lineage>
        <taxon>Eukaryota</taxon>
        <taxon>Metazoa</taxon>
        <taxon>Spiralia</taxon>
        <taxon>Lophotrochozoa</taxon>
        <taxon>Mollusca</taxon>
        <taxon>Gastropoda</taxon>
        <taxon>Heterobranchia</taxon>
        <taxon>Euthyneura</taxon>
        <taxon>Panpulmonata</taxon>
        <taxon>Sacoglossa</taxon>
        <taxon>Placobranchoidea</taxon>
        <taxon>Plakobranchidae</taxon>
        <taxon>Elysia</taxon>
    </lineage>
</organism>
<evidence type="ECO:0000313" key="2">
    <source>
        <dbReference type="EMBL" id="GFS14773.1"/>
    </source>
</evidence>
<dbReference type="Proteomes" id="UP000762676">
    <property type="component" value="Unassembled WGS sequence"/>
</dbReference>
<accession>A0AAV4IYM4</accession>
<dbReference type="AlphaFoldDB" id="A0AAV4IYM4"/>
<name>A0AAV4IYM4_9GAST</name>
<comment type="caution">
    <text evidence="2">The sequence shown here is derived from an EMBL/GenBank/DDBJ whole genome shotgun (WGS) entry which is preliminary data.</text>
</comment>
<sequence length="95" mass="10880">MHFVLFSPKMNSSDEEGVLILLFYDGEEKERGKALGAENISFAENHEESSSVYSVIFLRILMKNFSLVFVLVVVYTRIPEKGLYPSLVVVHVRRI</sequence>
<evidence type="ECO:0000256" key="1">
    <source>
        <dbReference type="SAM" id="Phobius"/>
    </source>
</evidence>
<keyword evidence="1" id="KW-1133">Transmembrane helix</keyword>
<evidence type="ECO:0000313" key="3">
    <source>
        <dbReference type="Proteomes" id="UP000762676"/>
    </source>
</evidence>
<reference evidence="2 3" key="1">
    <citation type="journal article" date="2021" name="Elife">
        <title>Chloroplast acquisition without the gene transfer in kleptoplastic sea slugs, Plakobranchus ocellatus.</title>
        <authorList>
            <person name="Maeda T."/>
            <person name="Takahashi S."/>
            <person name="Yoshida T."/>
            <person name="Shimamura S."/>
            <person name="Takaki Y."/>
            <person name="Nagai Y."/>
            <person name="Toyoda A."/>
            <person name="Suzuki Y."/>
            <person name="Arimoto A."/>
            <person name="Ishii H."/>
            <person name="Satoh N."/>
            <person name="Nishiyama T."/>
            <person name="Hasebe M."/>
            <person name="Maruyama T."/>
            <person name="Minagawa J."/>
            <person name="Obokata J."/>
            <person name="Shigenobu S."/>
        </authorList>
    </citation>
    <scope>NUCLEOTIDE SEQUENCE [LARGE SCALE GENOMIC DNA]</scope>
</reference>
<gene>
    <name evidence="2" type="ORF">ElyMa_003170500</name>
</gene>